<reference evidence="3" key="1">
    <citation type="journal article" date="2019" name="Int. J. Syst. Evol. Microbiol.">
        <title>The Global Catalogue of Microorganisms (GCM) 10K type strain sequencing project: providing services to taxonomists for standard genome sequencing and annotation.</title>
        <authorList>
            <consortium name="The Broad Institute Genomics Platform"/>
            <consortium name="The Broad Institute Genome Sequencing Center for Infectious Disease"/>
            <person name="Wu L."/>
            <person name="Ma J."/>
        </authorList>
    </citation>
    <scope>NUCLEOTIDE SEQUENCE [LARGE SCALE GENOMIC DNA]</scope>
    <source>
        <strain evidence="3">KACC 11904</strain>
    </source>
</reference>
<dbReference type="RefSeq" id="WP_270885432.1">
    <property type="nucleotide sequence ID" value="NZ_JAQFVF010000089.1"/>
</dbReference>
<name>A0ABW0KAS2_9BACL</name>
<keyword evidence="1" id="KW-0812">Transmembrane</keyword>
<accession>A0ABW0KAS2</accession>
<comment type="caution">
    <text evidence="2">The sequence shown here is derived from an EMBL/GenBank/DDBJ whole genome shotgun (WGS) entry which is preliminary data.</text>
</comment>
<evidence type="ECO:0000313" key="2">
    <source>
        <dbReference type="EMBL" id="MFC5450132.1"/>
    </source>
</evidence>
<evidence type="ECO:0000256" key="1">
    <source>
        <dbReference type="SAM" id="Phobius"/>
    </source>
</evidence>
<proteinExistence type="predicted"/>
<gene>
    <name evidence="2" type="ORF">ACFPOG_17930</name>
</gene>
<sequence>MISLTLVIVFFSLVTVLALFDASIYHLPLLQSYLKLATIHTSFGKPILYLQLTVALLISLFMDIQKLRSVNHDESKQ</sequence>
<organism evidence="2 3">
    <name type="scientific">Paenibacillus aestuarii</name>
    <dbReference type="NCBI Taxonomy" id="516965"/>
    <lineage>
        <taxon>Bacteria</taxon>
        <taxon>Bacillati</taxon>
        <taxon>Bacillota</taxon>
        <taxon>Bacilli</taxon>
        <taxon>Bacillales</taxon>
        <taxon>Paenibacillaceae</taxon>
        <taxon>Paenibacillus</taxon>
    </lineage>
</organism>
<dbReference type="EMBL" id="JBHSMJ010000025">
    <property type="protein sequence ID" value="MFC5450132.1"/>
    <property type="molecule type" value="Genomic_DNA"/>
</dbReference>
<keyword evidence="1" id="KW-1133">Transmembrane helix</keyword>
<protein>
    <submittedName>
        <fullName evidence="2">Uncharacterized protein</fullName>
    </submittedName>
</protein>
<keyword evidence="1" id="KW-0472">Membrane</keyword>
<feature type="transmembrane region" description="Helical" evidence="1">
    <location>
        <begin position="46"/>
        <end position="64"/>
    </location>
</feature>
<keyword evidence="3" id="KW-1185">Reference proteome</keyword>
<dbReference type="Proteomes" id="UP001596044">
    <property type="component" value="Unassembled WGS sequence"/>
</dbReference>
<evidence type="ECO:0000313" key="3">
    <source>
        <dbReference type="Proteomes" id="UP001596044"/>
    </source>
</evidence>